<feature type="active site" evidence="15">
    <location>
        <position position="140"/>
    </location>
</feature>
<keyword evidence="9 15" id="KW-0540">Nuclease</keyword>
<feature type="domain" description="RNase III" evidence="17">
    <location>
        <begin position="23"/>
        <end position="151"/>
    </location>
</feature>
<keyword evidence="15" id="KW-0699">rRNA-binding</keyword>
<dbReference type="CDD" id="cd10845">
    <property type="entry name" value="DSRM_RNAse_III_family"/>
    <property type="match status" value="1"/>
</dbReference>
<dbReference type="SMART" id="SM00535">
    <property type="entry name" value="RIBOc"/>
    <property type="match status" value="1"/>
</dbReference>
<dbReference type="Proteomes" id="UP000018680">
    <property type="component" value="Chromosome"/>
</dbReference>
<dbReference type="eggNOG" id="COG0571">
    <property type="taxonomic scope" value="Bacteria"/>
</dbReference>
<evidence type="ECO:0000259" key="17">
    <source>
        <dbReference type="PROSITE" id="PS50142"/>
    </source>
</evidence>
<dbReference type="InterPro" id="IPR011907">
    <property type="entry name" value="RNase_III"/>
</dbReference>
<dbReference type="SUPFAM" id="SSF54768">
    <property type="entry name" value="dsRNA-binding domain-like"/>
    <property type="match status" value="1"/>
</dbReference>
<dbReference type="HOGENOM" id="CLU_000907_1_3_12"/>
<comment type="similarity">
    <text evidence="3">Belongs to the ribonuclease III family.</text>
</comment>
<evidence type="ECO:0000256" key="11">
    <source>
        <dbReference type="ARBA" id="ARBA00022759"/>
    </source>
</evidence>
<dbReference type="PATRIC" id="fig|1307761.3.peg.1747"/>
<organism evidence="18 19">
    <name type="scientific">Salinispira pacifica</name>
    <dbReference type="NCBI Taxonomy" id="1307761"/>
    <lineage>
        <taxon>Bacteria</taxon>
        <taxon>Pseudomonadati</taxon>
        <taxon>Spirochaetota</taxon>
        <taxon>Spirochaetia</taxon>
        <taxon>Spirochaetales</taxon>
        <taxon>Spirochaetaceae</taxon>
        <taxon>Salinispira</taxon>
    </lineage>
</organism>
<evidence type="ECO:0000256" key="7">
    <source>
        <dbReference type="ARBA" id="ARBA00022664"/>
    </source>
</evidence>
<dbReference type="PANTHER" id="PTHR11207">
    <property type="entry name" value="RIBONUCLEASE III"/>
    <property type="match status" value="1"/>
</dbReference>
<accession>V5WH34</accession>
<dbReference type="PROSITE" id="PS00517">
    <property type="entry name" value="RNASE_3_1"/>
    <property type="match status" value="1"/>
</dbReference>
<dbReference type="GO" id="GO:0006397">
    <property type="term" value="P:mRNA processing"/>
    <property type="evidence" value="ECO:0007669"/>
    <property type="project" value="UniProtKB-UniRule"/>
</dbReference>
<feature type="binding site" evidence="15">
    <location>
        <position position="137"/>
    </location>
    <ligand>
        <name>Mg(2+)</name>
        <dbReference type="ChEBI" id="CHEBI:18420"/>
    </ligand>
</feature>
<dbReference type="PROSITE" id="PS50137">
    <property type="entry name" value="DS_RBD"/>
    <property type="match status" value="1"/>
</dbReference>
<dbReference type="EC" id="3.1.26.3" evidence="15"/>
<dbReference type="GO" id="GO:0008033">
    <property type="term" value="P:tRNA processing"/>
    <property type="evidence" value="ECO:0007669"/>
    <property type="project" value="UniProtKB-KW"/>
</dbReference>
<feature type="active site" evidence="15">
    <location>
        <position position="68"/>
    </location>
</feature>
<keyword evidence="5 15" id="KW-0963">Cytoplasm</keyword>
<dbReference type="FunFam" id="3.30.160.20:FF:000003">
    <property type="entry name" value="Ribonuclease 3"/>
    <property type="match status" value="1"/>
</dbReference>
<evidence type="ECO:0000256" key="12">
    <source>
        <dbReference type="ARBA" id="ARBA00022801"/>
    </source>
</evidence>
<keyword evidence="11 15" id="KW-0255">Endonuclease</keyword>
<dbReference type="FunFam" id="1.10.1520.10:FF:000001">
    <property type="entry name" value="Ribonuclease 3"/>
    <property type="match status" value="1"/>
</dbReference>
<dbReference type="NCBIfam" id="TIGR02191">
    <property type="entry name" value="RNaseIII"/>
    <property type="match status" value="1"/>
</dbReference>
<dbReference type="Pfam" id="PF14622">
    <property type="entry name" value="Ribonucleas_3_3"/>
    <property type="match status" value="1"/>
</dbReference>
<reference evidence="18 19" key="1">
    <citation type="journal article" date="2015" name="Stand. Genomic Sci.">
        <title>Complete genome sequence and description of Salinispira pacifica gen. nov., sp. nov., a novel spirochaete isolated form a hypersaline microbial mat.</title>
        <authorList>
            <person name="Ben Hania W."/>
            <person name="Joseph M."/>
            <person name="Schumann P."/>
            <person name="Bunk B."/>
            <person name="Fiebig A."/>
            <person name="Sproer C."/>
            <person name="Klenk H.P."/>
            <person name="Fardeau M.L."/>
            <person name="Spring S."/>
        </authorList>
    </citation>
    <scope>NUCLEOTIDE SEQUENCE [LARGE SCALE GENOMIC DNA]</scope>
    <source>
        <strain evidence="18 19">L21-RPul-D2</strain>
    </source>
</reference>
<dbReference type="Gene3D" id="3.30.160.20">
    <property type="match status" value="1"/>
</dbReference>
<comment type="catalytic activity">
    <reaction evidence="1 15">
        <text>Endonucleolytic cleavage to 5'-phosphomonoester.</text>
        <dbReference type="EC" id="3.1.26.3"/>
    </reaction>
</comment>
<evidence type="ECO:0000313" key="19">
    <source>
        <dbReference type="Proteomes" id="UP000018680"/>
    </source>
</evidence>
<dbReference type="SUPFAM" id="SSF69065">
    <property type="entry name" value="RNase III domain-like"/>
    <property type="match status" value="1"/>
</dbReference>
<dbReference type="EMBL" id="CP006939">
    <property type="protein sequence ID" value="AHC15132.1"/>
    <property type="molecule type" value="Genomic_DNA"/>
</dbReference>
<evidence type="ECO:0000256" key="4">
    <source>
        <dbReference type="ARBA" id="ARBA00011738"/>
    </source>
</evidence>
<dbReference type="HAMAP" id="MF_00104">
    <property type="entry name" value="RNase_III"/>
    <property type="match status" value="1"/>
</dbReference>
<comment type="function">
    <text evidence="15">Digests double-stranded RNA. Involved in the processing of primary rRNA transcript to yield the immediate precursors to the large and small rRNAs (23S and 16S). Processes some mRNAs, and tRNAs when they are encoded in the rRNA operon. Processes pre-crRNA and tracrRNA of type II CRISPR loci if present in the organism.</text>
</comment>
<dbReference type="InterPro" id="IPR036389">
    <property type="entry name" value="RNase_III_sf"/>
</dbReference>
<protein>
    <recommendedName>
        <fullName evidence="15">Ribonuclease 3</fullName>
        <ecNumber evidence="15">3.1.26.3</ecNumber>
    </recommendedName>
    <alternativeName>
        <fullName evidence="15">Ribonuclease III</fullName>
        <shortName evidence="15">RNase III</shortName>
    </alternativeName>
</protein>
<evidence type="ECO:0000256" key="13">
    <source>
        <dbReference type="ARBA" id="ARBA00022842"/>
    </source>
</evidence>
<evidence type="ECO:0000256" key="10">
    <source>
        <dbReference type="ARBA" id="ARBA00022723"/>
    </source>
</evidence>
<dbReference type="PANTHER" id="PTHR11207:SF0">
    <property type="entry name" value="RIBONUCLEASE 3"/>
    <property type="match status" value="1"/>
</dbReference>
<dbReference type="Pfam" id="PF00035">
    <property type="entry name" value="dsrm"/>
    <property type="match status" value="1"/>
</dbReference>
<keyword evidence="13 15" id="KW-0460">Magnesium</keyword>
<feature type="binding site" evidence="15">
    <location>
        <position position="64"/>
    </location>
    <ligand>
        <name>Mg(2+)</name>
        <dbReference type="ChEBI" id="CHEBI:18420"/>
    </ligand>
</feature>
<evidence type="ECO:0000256" key="1">
    <source>
        <dbReference type="ARBA" id="ARBA00000109"/>
    </source>
</evidence>
<evidence type="ECO:0000256" key="15">
    <source>
        <dbReference type="HAMAP-Rule" id="MF_00104"/>
    </source>
</evidence>
<comment type="subunit">
    <text evidence="4 15">Homodimer.</text>
</comment>
<dbReference type="GO" id="GO:0006364">
    <property type="term" value="P:rRNA processing"/>
    <property type="evidence" value="ECO:0007669"/>
    <property type="project" value="UniProtKB-UniRule"/>
</dbReference>
<dbReference type="RefSeq" id="WP_024268051.1">
    <property type="nucleotide sequence ID" value="NC_023035.1"/>
</dbReference>
<evidence type="ECO:0000256" key="9">
    <source>
        <dbReference type="ARBA" id="ARBA00022722"/>
    </source>
</evidence>
<comment type="subcellular location">
    <subcellularLocation>
        <location evidence="2 15">Cytoplasm</location>
    </subcellularLocation>
</comment>
<gene>
    <name evidence="15" type="primary">rnc</name>
    <name evidence="18" type="ORF">L21SP2_1753</name>
</gene>
<dbReference type="GO" id="GO:0046872">
    <property type="term" value="F:metal ion binding"/>
    <property type="evidence" value="ECO:0007669"/>
    <property type="project" value="UniProtKB-KW"/>
</dbReference>
<comment type="cofactor">
    <cofactor evidence="15">
        <name>Mg(2+)</name>
        <dbReference type="ChEBI" id="CHEBI:18420"/>
    </cofactor>
</comment>
<evidence type="ECO:0000256" key="6">
    <source>
        <dbReference type="ARBA" id="ARBA00022552"/>
    </source>
</evidence>
<dbReference type="InterPro" id="IPR000999">
    <property type="entry name" value="RNase_III_dom"/>
</dbReference>
<dbReference type="PROSITE" id="PS50142">
    <property type="entry name" value="RNASE_3_2"/>
    <property type="match status" value="1"/>
</dbReference>
<keyword evidence="12 15" id="KW-0378">Hydrolase</keyword>
<keyword evidence="7 15" id="KW-0507">mRNA processing</keyword>
<dbReference type="KEGG" id="slr:L21SP2_1753"/>
<dbReference type="AlphaFoldDB" id="V5WH34"/>
<evidence type="ECO:0000256" key="2">
    <source>
        <dbReference type="ARBA" id="ARBA00004496"/>
    </source>
</evidence>
<dbReference type="GO" id="GO:0004525">
    <property type="term" value="F:ribonuclease III activity"/>
    <property type="evidence" value="ECO:0007669"/>
    <property type="project" value="UniProtKB-UniRule"/>
</dbReference>
<dbReference type="Gene3D" id="1.10.1520.10">
    <property type="entry name" value="Ribonuclease III domain"/>
    <property type="match status" value="1"/>
</dbReference>
<dbReference type="GO" id="GO:0019843">
    <property type="term" value="F:rRNA binding"/>
    <property type="evidence" value="ECO:0007669"/>
    <property type="project" value="UniProtKB-KW"/>
</dbReference>
<dbReference type="CDD" id="cd00593">
    <property type="entry name" value="RIBOc"/>
    <property type="match status" value="1"/>
</dbReference>
<sequence length="249" mass="28657">MIFPKDGEAQRAPLISPERKKELQLFEKHAGTRFRRQDLLNLAFSHRSYANESRSDVANNEKLEFLGDSVLGLVVAEYLYQLLPEEEEGRLAKIKSFVVSEDSLADIARYLKIDNFILIGKGEEYSGGRSKKAILADALEAVIGALFLDSGFKSAKKFILKYFVPEINKVLENKHRKDYKTLLQEYLQKHHKVYPRYQLVKKTGPDHAKVFWMEVQVLEENFGPGKGRNKKEAEQKAAELAYRHFHPDT</sequence>
<proteinExistence type="inferred from homology"/>
<keyword evidence="10 15" id="KW-0479">Metal-binding</keyword>
<evidence type="ECO:0000256" key="14">
    <source>
        <dbReference type="ARBA" id="ARBA00022884"/>
    </source>
</evidence>
<dbReference type="GO" id="GO:0003725">
    <property type="term" value="F:double-stranded RNA binding"/>
    <property type="evidence" value="ECO:0007669"/>
    <property type="project" value="TreeGrafter"/>
</dbReference>
<evidence type="ECO:0000256" key="5">
    <source>
        <dbReference type="ARBA" id="ARBA00022490"/>
    </source>
</evidence>
<feature type="domain" description="DRBM" evidence="16">
    <location>
        <begin position="178"/>
        <end position="247"/>
    </location>
</feature>
<evidence type="ECO:0000259" key="16">
    <source>
        <dbReference type="PROSITE" id="PS50137"/>
    </source>
</evidence>
<evidence type="ECO:0000256" key="3">
    <source>
        <dbReference type="ARBA" id="ARBA00010183"/>
    </source>
</evidence>
<dbReference type="GO" id="GO:0005737">
    <property type="term" value="C:cytoplasm"/>
    <property type="evidence" value="ECO:0007669"/>
    <property type="project" value="UniProtKB-SubCell"/>
</dbReference>
<dbReference type="SMART" id="SM00358">
    <property type="entry name" value="DSRM"/>
    <property type="match status" value="1"/>
</dbReference>
<dbReference type="GO" id="GO:0042802">
    <property type="term" value="F:identical protein binding"/>
    <property type="evidence" value="ECO:0007669"/>
    <property type="project" value="UniProtKB-ARBA"/>
</dbReference>
<keyword evidence="19" id="KW-1185">Reference proteome</keyword>
<dbReference type="STRING" id="1307761.L21SP2_1753"/>
<dbReference type="GO" id="GO:0010468">
    <property type="term" value="P:regulation of gene expression"/>
    <property type="evidence" value="ECO:0007669"/>
    <property type="project" value="TreeGrafter"/>
</dbReference>
<evidence type="ECO:0000256" key="8">
    <source>
        <dbReference type="ARBA" id="ARBA00022694"/>
    </source>
</evidence>
<feature type="binding site" evidence="15">
    <location>
        <position position="140"/>
    </location>
    <ligand>
        <name>Mg(2+)</name>
        <dbReference type="ChEBI" id="CHEBI:18420"/>
    </ligand>
</feature>
<keyword evidence="8 15" id="KW-0819">tRNA processing</keyword>
<dbReference type="InterPro" id="IPR014720">
    <property type="entry name" value="dsRBD_dom"/>
</dbReference>
<evidence type="ECO:0000313" key="18">
    <source>
        <dbReference type="EMBL" id="AHC15132.1"/>
    </source>
</evidence>
<name>V5WH34_9SPIO</name>
<keyword evidence="6 15" id="KW-0698">rRNA processing</keyword>
<keyword evidence="14 15" id="KW-0694">RNA-binding</keyword>